<evidence type="ECO:0000313" key="4">
    <source>
        <dbReference type="Proteomes" id="UP000325286"/>
    </source>
</evidence>
<protein>
    <submittedName>
        <fullName evidence="3">4-sulfomuconolactone hydrolase</fullName>
        <ecNumber evidence="3">3.1.1.92</ecNumber>
    </submittedName>
</protein>
<dbReference type="EC" id="3.1.1.92" evidence="3"/>
<sequence precursor="true">MKTSIGRRSFLGTGLAAGAALGLAPAAGWAAPQDSDAGWIDAHVHVWTSDTKRYPISPRFKLSDMAPPSFTPEELLRHCRQENVRRIVLIQMSFYEFDHRYMLQAMQEHPGVFAGVALIDHQSDDVEAKMDALADQGMRGFRLHSRGDAKDWPNSDTMARLWRKAGRDGLAVCPLINPGDIQYVDALCKRFPETTVVVDHFARVGVSGEIEAKPLAALCRLARFPNVHVKTSAFYALGQKSPPYDDLIPMIRQVVDAFGPKRLMWASDCPYQVQGEHSYAASISLIRDRIDFLSDDDKQWMLRGTANKVFFS</sequence>
<proteinExistence type="predicted"/>
<dbReference type="PANTHER" id="PTHR35563:SF2">
    <property type="entry name" value="BARREL METAL-DEPENDENT HYDROLASE, PUTATIVE (AFU_ORTHOLOGUE AFUA_1G16240)-RELATED"/>
    <property type="match status" value="1"/>
</dbReference>
<gene>
    <name evidence="3" type="ORF">UC8_11280</name>
</gene>
<feature type="chain" id="PRO_5022962308" evidence="1">
    <location>
        <begin position="31"/>
        <end position="312"/>
    </location>
</feature>
<feature type="signal peptide" evidence="1">
    <location>
        <begin position="1"/>
        <end position="30"/>
    </location>
</feature>
<dbReference type="Gene3D" id="3.20.20.140">
    <property type="entry name" value="Metal-dependent hydrolases"/>
    <property type="match status" value="1"/>
</dbReference>
<dbReference type="Pfam" id="PF04909">
    <property type="entry name" value="Amidohydro_2"/>
    <property type="match status" value="1"/>
</dbReference>
<dbReference type="InterPro" id="IPR006680">
    <property type="entry name" value="Amidohydro-rel"/>
</dbReference>
<keyword evidence="1" id="KW-0732">Signal</keyword>
<dbReference type="Proteomes" id="UP000325286">
    <property type="component" value="Chromosome"/>
</dbReference>
<dbReference type="RefSeq" id="WP_084428147.1">
    <property type="nucleotide sequence ID" value="NZ_CP042914.1"/>
</dbReference>
<dbReference type="AlphaFoldDB" id="A0A5B9QJ82"/>
<name>A0A5B9QJ82_9BACT</name>
<organism evidence="3 4">
    <name type="scientific">Roseimaritima ulvae</name>
    <dbReference type="NCBI Taxonomy" id="980254"/>
    <lineage>
        <taxon>Bacteria</taxon>
        <taxon>Pseudomonadati</taxon>
        <taxon>Planctomycetota</taxon>
        <taxon>Planctomycetia</taxon>
        <taxon>Pirellulales</taxon>
        <taxon>Pirellulaceae</taxon>
        <taxon>Roseimaritima</taxon>
    </lineage>
</organism>
<dbReference type="PROSITE" id="PS51318">
    <property type="entry name" value="TAT"/>
    <property type="match status" value="1"/>
</dbReference>
<evidence type="ECO:0000256" key="1">
    <source>
        <dbReference type="SAM" id="SignalP"/>
    </source>
</evidence>
<dbReference type="EMBL" id="CP042914">
    <property type="protein sequence ID" value="QEG39167.1"/>
    <property type="molecule type" value="Genomic_DNA"/>
</dbReference>
<dbReference type="InterPro" id="IPR032466">
    <property type="entry name" value="Metal_Hydrolase"/>
</dbReference>
<feature type="domain" description="Amidohydrolase-related" evidence="2">
    <location>
        <begin position="40"/>
        <end position="310"/>
    </location>
</feature>
<evidence type="ECO:0000313" key="3">
    <source>
        <dbReference type="EMBL" id="QEG39167.1"/>
    </source>
</evidence>
<dbReference type="KEGG" id="rul:UC8_11280"/>
<reference evidence="3 4" key="1">
    <citation type="submission" date="2019-08" db="EMBL/GenBank/DDBJ databases">
        <title>Deep-cultivation of Planctomycetes and their phenomic and genomic characterization uncovers novel biology.</title>
        <authorList>
            <person name="Wiegand S."/>
            <person name="Jogler M."/>
            <person name="Boedeker C."/>
            <person name="Pinto D."/>
            <person name="Vollmers J."/>
            <person name="Rivas-Marin E."/>
            <person name="Kohn T."/>
            <person name="Peeters S.H."/>
            <person name="Heuer A."/>
            <person name="Rast P."/>
            <person name="Oberbeckmann S."/>
            <person name="Bunk B."/>
            <person name="Jeske O."/>
            <person name="Meyerdierks A."/>
            <person name="Storesund J.E."/>
            <person name="Kallscheuer N."/>
            <person name="Luecker S."/>
            <person name="Lage O.M."/>
            <person name="Pohl T."/>
            <person name="Merkel B.J."/>
            <person name="Hornburger P."/>
            <person name="Mueller R.-W."/>
            <person name="Bruemmer F."/>
            <person name="Labrenz M."/>
            <person name="Spormann A.M."/>
            <person name="Op den Camp H."/>
            <person name="Overmann J."/>
            <person name="Amann R."/>
            <person name="Jetten M.S.M."/>
            <person name="Mascher T."/>
            <person name="Medema M.H."/>
            <person name="Devos D.P."/>
            <person name="Kaster A.-K."/>
            <person name="Ovreas L."/>
            <person name="Rohde M."/>
            <person name="Galperin M.Y."/>
            <person name="Jogler C."/>
        </authorList>
    </citation>
    <scope>NUCLEOTIDE SEQUENCE [LARGE SCALE GENOMIC DNA]</scope>
    <source>
        <strain evidence="3 4">UC8</strain>
    </source>
</reference>
<keyword evidence="4" id="KW-1185">Reference proteome</keyword>
<keyword evidence="3" id="KW-0378">Hydrolase</keyword>
<dbReference type="SUPFAM" id="SSF51556">
    <property type="entry name" value="Metallo-dependent hydrolases"/>
    <property type="match status" value="1"/>
</dbReference>
<dbReference type="InterPro" id="IPR052358">
    <property type="entry name" value="Aro_Compnd_Degr_Hydrolases"/>
</dbReference>
<dbReference type="GO" id="GO:0102998">
    <property type="term" value="F:4-sulfomuconolactone hydrolase activity"/>
    <property type="evidence" value="ECO:0007669"/>
    <property type="project" value="UniProtKB-EC"/>
</dbReference>
<accession>A0A5B9QJ82</accession>
<dbReference type="PANTHER" id="PTHR35563">
    <property type="entry name" value="BARREL METAL-DEPENDENT HYDROLASE, PUTATIVE (AFU_ORTHOLOGUE AFUA_1G16240)-RELATED"/>
    <property type="match status" value="1"/>
</dbReference>
<dbReference type="OrthoDB" id="9787654at2"/>
<evidence type="ECO:0000259" key="2">
    <source>
        <dbReference type="Pfam" id="PF04909"/>
    </source>
</evidence>
<dbReference type="InterPro" id="IPR006311">
    <property type="entry name" value="TAT_signal"/>
</dbReference>